<dbReference type="Proteomes" id="UP000198619">
    <property type="component" value="Unassembled WGS sequence"/>
</dbReference>
<dbReference type="RefSeq" id="WP_090040181.1">
    <property type="nucleotide sequence ID" value="NZ_FOKI01000009.1"/>
</dbReference>
<organism evidence="1 2">
    <name type="scientific">Clostridium frigidicarnis</name>
    <dbReference type="NCBI Taxonomy" id="84698"/>
    <lineage>
        <taxon>Bacteria</taxon>
        <taxon>Bacillati</taxon>
        <taxon>Bacillota</taxon>
        <taxon>Clostridia</taxon>
        <taxon>Eubacteriales</taxon>
        <taxon>Clostridiaceae</taxon>
        <taxon>Clostridium</taxon>
    </lineage>
</organism>
<keyword evidence="2" id="KW-1185">Reference proteome</keyword>
<sequence>MSNCCCSNIESQEFKSLVFNAGTMNDGTESIPDSVPLGSASSSIRILGWLLPQGDTDEYSLTFSVPKDALNKCQKAKVFVHLLTDNSNTPTGNMFAIRLSSLFTRANGVVNAANIIVNNSGNIPIQNSPGNFQYNHYVLEFDLDDIIKAEDFALLSVARIAVNNDFAGALLLTSIEFRYLSDQA</sequence>
<evidence type="ECO:0000313" key="2">
    <source>
        <dbReference type="Proteomes" id="UP000198619"/>
    </source>
</evidence>
<evidence type="ECO:0000313" key="1">
    <source>
        <dbReference type="EMBL" id="SFB02315.1"/>
    </source>
</evidence>
<gene>
    <name evidence="1" type="ORF">SAMN04488528_100922</name>
</gene>
<name>A0A1I0XMP0_9CLOT</name>
<dbReference type="AlphaFoldDB" id="A0A1I0XMP0"/>
<proteinExistence type="predicted"/>
<protein>
    <submittedName>
        <fullName evidence="1">Uncharacterized protein</fullName>
    </submittedName>
</protein>
<dbReference type="OrthoDB" id="1904024at2"/>
<reference evidence="1 2" key="1">
    <citation type="submission" date="2016-10" db="EMBL/GenBank/DDBJ databases">
        <authorList>
            <person name="de Groot N.N."/>
        </authorList>
    </citation>
    <scope>NUCLEOTIDE SEQUENCE [LARGE SCALE GENOMIC DNA]</scope>
    <source>
        <strain evidence="1 2">DSM 12271</strain>
    </source>
</reference>
<accession>A0A1I0XMP0</accession>
<dbReference type="EMBL" id="FOKI01000009">
    <property type="protein sequence ID" value="SFB02315.1"/>
    <property type="molecule type" value="Genomic_DNA"/>
</dbReference>